<evidence type="ECO:0000256" key="3">
    <source>
        <dbReference type="ARBA" id="ARBA00023315"/>
    </source>
</evidence>
<evidence type="ECO:0000256" key="2">
    <source>
        <dbReference type="ARBA" id="ARBA00022679"/>
    </source>
</evidence>
<evidence type="ECO:0000313" key="5">
    <source>
        <dbReference type="EMBL" id="SMC52877.1"/>
    </source>
</evidence>
<dbReference type="Gene3D" id="3.40.718.10">
    <property type="entry name" value="Isopropylmalate Dehydrogenase"/>
    <property type="match status" value="1"/>
</dbReference>
<dbReference type="NCBIfam" id="NF006045">
    <property type="entry name" value="PRK08190.1"/>
    <property type="match status" value="1"/>
</dbReference>
<dbReference type="PANTHER" id="PTHR43356">
    <property type="entry name" value="PHOSPHATE ACETYLTRANSFERASE"/>
    <property type="match status" value="1"/>
</dbReference>
<dbReference type="InterPro" id="IPR012147">
    <property type="entry name" value="P_Ac_Bu_trans"/>
</dbReference>
<evidence type="ECO:0000256" key="1">
    <source>
        <dbReference type="ARBA" id="ARBA00005656"/>
    </source>
</evidence>
<dbReference type="Pfam" id="PF01515">
    <property type="entry name" value="PTA_PTB"/>
    <property type="match status" value="1"/>
</dbReference>
<dbReference type="RefSeq" id="WP_084574891.1">
    <property type="nucleotide sequence ID" value="NZ_CP155572.1"/>
</dbReference>
<dbReference type="Proteomes" id="UP000192738">
    <property type="component" value="Unassembled WGS sequence"/>
</dbReference>
<dbReference type="InterPro" id="IPR002505">
    <property type="entry name" value="PTA_PTB"/>
</dbReference>
<sequence length="301" mass="31675">MLRNFMEVLDKAKRAGRQTISVAAAQDKDVLHAVKAAQVAGLAQAILVGDADLIKPLLGEVGLPSDTPIVHEPEDSKAAMTAVSLVKTGKAQILMKGLVNSSDFLKAVVNKEVGLRTGRLLSHLSVYEVPGGKKLIFLTDSGMNVAPNQEEKKDILVNAIMAASVLAIERPKVAVLAASEIVNPKIQATVDAKALADMYRQGEFPPAIVEGPIAMDVALNAEHAKHKGLTSEVAGDVDIFMIPNIEAGNILSKALIHYANFKNAGVVIGATHPVVMVSRADSAEAKLYSIALACLLAGAKQ</sequence>
<keyword evidence="3" id="KW-0012">Acyltransferase</keyword>
<reference evidence="5 6" key="1">
    <citation type="submission" date="2017-04" db="EMBL/GenBank/DDBJ databases">
        <authorList>
            <person name="Afonso C.L."/>
            <person name="Miller P.J."/>
            <person name="Scott M.A."/>
            <person name="Spackman E."/>
            <person name="Goraichik I."/>
            <person name="Dimitrov K.M."/>
            <person name="Suarez D.L."/>
            <person name="Swayne D.E."/>
        </authorList>
    </citation>
    <scope>NUCLEOTIDE SEQUENCE [LARGE SCALE GENOMIC DNA]</scope>
    <source>
        <strain evidence="5 6">DSM 5090</strain>
    </source>
</reference>
<keyword evidence="2 5" id="KW-0808">Transferase</keyword>
<organism evidence="5 6">
    <name type="scientific">Sporomusa malonica</name>
    <dbReference type="NCBI Taxonomy" id="112901"/>
    <lineage>
        <taxon>Bacteria</taxon>
        <taxon>Bacillati</taxon>
        <taxon>Bacillota</taxon>
        <taxon>Negativicutes</taxon>
        <taxon>Selenomonadales</taxon>
        <taxon>Sporomusaceae</taxon>
        <taxon>Sporomusa</taxon>
    </lineage>
</organism>
<accession>A0A1W1ZWT8</accession>
<dbReference type="EMBL" id="FWXI01000004">
    <property type="protein sequence ID" value="SMC52877.1"/>
    <property type="molecule type" value="Genomic_DNA"/>
</dbReference>
<dbReference type="STRING" id="112901.SAMN04488500_104249"/>
<protein>
    <submittedName>
        <fullName evidence="5">Phosphate butyryltransferase</fullName>
    </submittedName>
</protein>
<dbReference type="AlphaFoldDB" id="A0A1W1ZWT8"/>
<dbReference type="PANTHER" id="PTHR43356:SF2">
    <property type="entry name" value="PHOSPHATE ACETYLTRANSFERASE"/>
    <property type="match status" value="1"/>
</dbReference>
<feature type="domain" description="Phosphate acetyl/butaryl transferase" evidence="4">
    <location>
        <begin position="75"/>
        <end position="294"/>
    </location>
</feature>
<dbReference type="InterPro" id="IPR050500">
    <property type="entry name" value="Phos_Acetyltrans/Butyryltrans"/>
</dbReference>
<evidence type="ECO:0000313" key="6">
    <source>
        <dbReference type="Proteomes" id="UP000192738"/>
    </source>
</evidence>
<evidence type="ECO:0000259" key="4">
    <source>
        <dbReference type="Pfam" id="PF01515"/>
    </source>
</evidence>
<dbReference type="OrthoDB" id="9774179at2"/>
<keyword evidence="6" id="KW-1185">Reference proteome</keyword>
<name>A0A1W1ZWT8_9FIRM</name>
<dbReference type="PIRSF" id="PIRSF000428">
    <property type="entry name" value="P_Ac_trans"/>
    <property type="match status" value="1"/>
</dbReference>
<dbReference type="SUPFAM" id="SSF53659">
    <property type="entry name" value="Isocitrate/Isopropylmalate dehydrogenase-like"/>
    <property type="match status" value="1"/>
</dbReference>
<gene>
    <name evidence="5" type="ORF">SAMN04488500_104249</name>
</gene>
<proteinExistence type="inferred from homology"/>
<dbReference type="GO" id="GO:0016746">
    <property type="term" value="F:acyltransferase activity"/>
    <property type="evidence" value="ECO:0007669"/>
    <property type="project" value="UniProtKB-KW"/>
</dbReference>
<comment type="similarity">
    <text evidence="1">Belongs to the phosphate acetyltransferase and butyryltransferase family.</text>
</comment>